<sequence>MTDLLTDPAAAAREAAHGRPRPALGIIDCDVHNAVPNDAALRPYLPARWRDHMDHVGSRTFSPYENGFVYPKVGPGGGSRADAWPPSGALPGSDLPFMREQLLDRFGIDRAILNCLYRAAEQRHEEYGAALARAVNEWQVEHWLEQDARLRASITVTFESPEPAAAEIRRAAGHPGFVQVLLFPRTLAPLGRRRYWPIYEAAQECGLPVGIHFASTTGAPITSAGWPSFYIEDHTSMSVAFQAQVTSLILEGVFDRFPQLTVVLIEGGFAWVPPLMWRLDHLYHRLGAEVPDLQRLPSEYLRDRVRITTQPIEEPERPADLLDLIDEIGRDILMFSTDYPHWDFDHPQRAFQTKLPPDVHTRIMRGNALDCYALGT</sequence>
<dbReference type="InterPro" id="IPR032466">
    <property type="entry name" value="Metal_Hydrolase"/>
</dbReference>
<dbReference type="Proteomes" id="UP000820669">
    <property type="component" value="Unassembled WGS sequence"/>
</dbReference>
<reference evidence="3 4" key="1">
    <citation type="submission" date="2020-04" db="EMBL/GenBank/DDBJ databases">
        <authorList>
            <person name="Klaysubun C."/>
            <person name="Duangmal K."/>
            <person name="Lipun K."/>
        </authorList>
    </citation>
    <scope>NUCLEOTIDE SEQUENCE [LARGE SCALE GENOMIC DNA]</scope>
    <source>
        <strain evidence="3 4">K10HN5</strain>
    </source>
</reference>
<evidence type="ECO:0000313" key="4">
    <source>
        <dbReference type="Proteomes" id="UP000820669"/>
    </source>
</evidence>
<protein>
    <submittedName>
        <fullName evidence="3">Amidohydrolase</fullName>
    </submittedName>
</protein>
<dbReference type="InterPro" id="IPR006680">
    <property type="entry name" value="Amidohydro-rel"/>
</dbReference>
<comment type="caution">
    <text evidence="3">The sequence shown here is derived from an EMBL/GenBank/DDBJ whole genome shotgun (WGS) entry which is preliminary data.</text>
</comment>
<dbReference type="PANTHER" id="PTHR21240:SF28">
    <property type="entry name" value="ISO-OROTATE DECARBOXYLASE (EUROFUNG)"/>
    <property type="match status" value="1"/>
</dbReference>
<proteinExistence type="predicted"/>
<keyword evidence="1" id="KW-0456">Lyase</keyword>
<dbReference type="Pfam" id="PF04909">
    <property type="entry name" value="Amidohydro_2"/>
    <property type="match status" value="1"/>
</dbReference>
<gene>
    <name evidence="3" type="ORF">HF526_21030</name>
</gene>
<organism evidence="3 4">
    <name type="scientific">Pseudonocardia acidicola</name>
    <dbReference type="NCBI Taxonomy" id="2724939"/>
    <lineage>
        <taxon>Bacteria</taxon>
        <taxon>Bacillati</taxon>
        <taxon>Actinomycetota</taxon>
        <taxon>Actinomycetes</taxon>
        <taxon>Pseudonocardiales</taxon>
        <taxon>Pseudonocardiaceae</taxon>
        <taxon>Pseudonocardia</taxon>
    </lineage>
</organism>
<dbReference type="InterPro" id="IPR032465">
    <property type="entry name" value="ACMSD"/>
</dbReference>
<dbReference type="SUPFAM" id="SSF51556">
    <property type="entry name" value="Metallo-dependent hydrolases"/>
    <property type="match status" value="1"/>
</dbReference>
<evidence type="ECO:0000259" key="2">
    <source>
        <dbReference type="Pfam" id="PF04909"/>
    </source>
</evidence>
<accession>A0ABX1SF90</accession>
<keyword evidence="4" id="KW-1185">Reference proteome</keyword>
<dbReference type="Gene3D" id="3.20.20.140">
    <property type="entry name" value="Metal-dependent hydrolases"/>
    <property type="match status" value="1"/>
</dbReference>
<dbReference type="EMBL" id="JAAXLA010000042">
    <property type="protein sequence ID" value="NMH99780.1"/>
    <property type="molecule type" value="Genomic_DNA"/>
</dbReference>
<dbReference type="PANTHER" id="PTHR21240">
    <property type="entry name" value="2-AMINO-3-CARBOXYLMUCONATE-6-SEMIALDEHYDE DECARBOXYLASE"/>
    <property type="match status" value="1"/>
</dbReference>
<feature type="domain" description="Amidohydrolase-related" evidence="2">
    <location>
        <begin position="27"/>
        <end position="372"/>
    </location>
</feature>
<evidence type="ECO:0000313" key="3">
    <source>
        <dbReference type="EMBL" id="NMH99780.1"/>
    </source>
</evidence>
<name>A0ABX1SF90_9PSEU</name>
<dbReference type="RefSeq" id="WP_169383262.1">
    <property type="nucleotide sequence ID" value="NZ_JAAXLA010000042.1"/>
</dbReference>
<evidence type="ECO:0000256" key="1">
    <source>
        <dbReference type="ARBA" id="ARBA00023239"/>
    </source>
</evidence>